<dbReference type="EMBL" id="MATO01000049">
    <property type="protein sequence ID" value="OCS88910.1"/>
    <property type="molecule type" value="Genomic_DNA"/>
</dbReference>
<organism evidence="1 2">
    <name type="scientific">Caryophanon latum</name>
    <dbReference type="NCBI Taxonomy" id="33977"/>
    <lineage>
        <taxon>Bacteria</taxon>
        <taxon>Bacillati</taxon>
        <taxon>Bacillota</taxon>
        <taxon>Bacilli</taxon>
        <taxon>Bacillales</taxon>
        <taxon>Caryophanaceae</taxon>
        <taxon>Caryophanon</taxon>
    </lineage>
</organism>
<dbReference type="RefSeq" id="WP_066465460.1">
    <property type="nucleotide sequence ID" value="NZ_MATO01000049.1"/>
</dbReference>
<accession>A0A1C0YNZ9</accession>
<dbReference type="Proteomes" id="UP000093482">
    <property type="component" value="Unassembled WGS sequence"/>
</dbReference>
<dbReference type="OrthoDB" id="9832203at2"/>
<reference evidence="1 2" key="1">
    <citation type="submission" date="2016-07" db="EMBL/GenBank/DDBJ databases">
        <title>Caryophanon latum genome sequencing.</title>
        <authorList>
            <person name="Verma A."/>
            <person name="Pal Y."/>
            <person name="Krishnamurthi S."/>
        </authorList>
    </citation>
    <scope>NUCLEOTIDE SEQUENCE [LARGE SCALE GENOMIC DNA]</scope>
    <source>
        <strain evidence="1 2">DSM 14151</strain>
    </source>
</reference>
<dbReference type="AlphaFoldDB" id="A0A1C0YNZ9"/>
<gene>
    <name evidence="1" type="ORF">A6K76_13225</name>
</gene>
<proteinExistence type="predicted"/>
<protein>
    <submittedName>
        <fullName evidence="1">Uncharacterized protein</fullName>
    </submittedName>
</protein>
<evidence type="ECO:0000313" key="1">
    <source>
        <dbReference type="EMBL" id="OCS88910.1"/>
    </source>
</evidence>
<keyword evidence="2" id="KW-1185">Reference proteome</keyword>
<evidence type="ECO:0000313" key="2">
    <source>
        <dbReference type="Proteomes" id="UP000093482"/>
    </source>
</evidence>
<comment type="caution">
    <text evidence="1">The sequence shown here is derived from an EMBL/GenBank/DDBJ whole genome shotgun (WGS) entry which is preliminary data.</text>
</comment>
<sequence length="128" mass="14690">MVDEKVKQFLGAILEASLAGKVDWQYEQGEMKSVIADVVDGAEYSQPIVANYKRYRFLLVTFMQNNQEVTAFLITEGARDWLYGWNTLTPEERELVKPIDEVARRVASGAERAMNEFLADFKVMFDVQ</sequence>
<name>A0A1C0YNZ9_9BACL</name>